<protein>
    <submittedName>
        <fullName evidence="1">Uncharacterized protein</fullName>
    </submittedName>
</protein>
<proteinExistence type="predicted"/>
<evidence type="ECO:0000313" key="1">
    <source>
        <dbReference type="EMBL" id="CDQ44355.1"/>
    </source>
</evidence>
<reference evidence="1" key="2">
    <citation type="submission" date="2015-09" db="EMBL/GenBank/DDBJ databases">
        <title>Draft genome sequence of Mycobacterium neoaurum DSM 44074.</title>
        <authorList>
            <person name="Croce O."/>
            <person name="Robert C."/>
            <person name="Raoult D."/>
            <person name="Drancourt M."/>
        </authorList>
    </citation>
    <scope>NUCLEOTIDE SEQUENCE</scope>
    <source>
        <strain evidence="1">DSM 44074</strain>
    </source>
</reference>
<dbReference type="AlphaFoldDB" id="A0AAV2WJF9"/>
<organism evidence="1 2">
    <name type="scientific">Mycolicibacterium neoaurum</name>
    <name type="common">Mycobacterium neoaurum</name>
    <dbReference type="NCBI Taxonomy" id="1795"/>
    <lineage>
        <taxon>Bacteria</taxon>
        <taxon>Bacillati</taxon>
        <taxon>Actinomycetota</taxon>
        <taxon>Actinomycetes</taxon>
        <taxon>Mycobacteriales</taxon>
        <taxon>Mycobacteriaceae</taxon>
        <taxon>Mycolicibacterium</taxon>
    </lineage>
</organism>
<sequence>MASLIAIGLGVALVVAAIATPYRGSWYARWGG</sequence>
<evidence type="ECO:0000313" key="2">
    <source>
        <dbReference type="Proteomes" id="UP000028864"/>
    </source>
</evidence>
<dbReference type="Proteomes" id="UP000028864">
    <property type="component" value="Unassembled WGS sequence"/>
</dbReference>
<dbReference type="EMBL" id="LK021338">
    <property type="protein sequence ID" value="CDQ44355.1"/>
    <property type="molecule type" value="Genomic_DNA"/>
</dbReference>
<accession>A0AAV2WJF9</accession>
<reference evidence="1" key="1">
    <citation type="submission" date="2014-05" db="EMBL/GenBank/DDBJ databases">
        <authorList>
            <person name="Urmite Genomes"/>
        </authorList>
    </citation>
    <scope>NUCLEOTIDE SEQUENCE</scope>
    <source>
        <strain evidence="1">DSM 44074</strain>
    </source>
</reference>
<name>A0AAV2WJF9_MYCNE</name>
<gene>
    <name evidence="1" type="ORF">BN1047_02233</name>
</gene>